<dbReference type="InterPro" id="IPR013083">
    <property type="entry name" value="Znf_RING/FYVE/PHD"/>
</dbReference>
<feature type="transmembrane region" description="Helical" evidence="4">
    <location>
        <begin position="155"/>
        <end position="176"/>
    </location>
</feature>
<feature type="transmembrane region" description="Helical" evidence="4">
    <location>
        <begin position="126"/>
        <end position="143"/>
    </location>
</feature>
<keyword evidence="7" id="KW-1185">Reference proteome</keyword>
<keyword evidence="1" id="KW-0479">Metal-binding</keyword>
<proteinExistence type="predicted"/>
<dbReference type="InterPro" id="IPR033275">
    <property type="entry name" value="MARCH-like"/>
</dbReference>
<dbReference type="Gene3D" id="3.30.40.10">
    <property type="entry name" value="Zinc/RING finger domain, C3HC4 (zinc finger)"/>
    <property type="match status" value="1"/>
</dbReference>
<protein>
    <recommendedName>
        <fullName evidence="5">RING-CH-type domain-containing protein</fullName>
    </recommendedName>
</protein>
<dbReference type="GO" id="GO:0004842">
    <property type="term" value="F:ubiquitin-protein transferase activity"/>
    <property type="evidence" value="ECO:0007669"/>
    <property type="project" value="TreeGrafter"/>
</dbReference>
<dbReference type="GO" id="GO:0016567">
    <property type="term" value="P:protein ubiquitination"/>
    <property type="evidence" value="ECO:0007669"/>
    <property type="project" value="TreeGrafter"/>
</dbReference>
<keyword evidence="4" id="KW-0472">Membrane</keyword>
<dbReference type="PANTHER" id="PTHR23012:SF180">
    <property type="entry name" value="RING_FYVE_PHD ZINC FINGER SUPERFAMILY PROTEIN"/>
    <property type="match status" value="1"/>
</dbReference>
<dbReference type="PROSITE" id="PS51292">
    <property type="entry name" value="ZF_RING_CH"/>
    <property type="match status" value="1"/>
</dbReference>
<feature type="domain" description="RING-CH-type" evidence="5">
    <location>
        <begin position="12"/>
        <end position="75"/>
    </location>
</feature>
<dbReference type="InterPro" id="IPR011016">
    <property type="entry name" value="Znf_RING-CH"/>
</dbReference>
<dbReference type="Proteomes" id="UP001497480">
    <property type="component" value="Unassembled WGS sequence"/>
</dbReference>
<dbReference type="FunFam" id="3.30.40.10:FF:000318">
    <property type="entry name" value="E3 ubiquitin-protein ligase MARCH4"/>
    <property type="match status" value="1"/>
</dbReference>
<sequence length="211" mass="24227">MADVVLVVDDLKYIGRIFRCRICHEEEEFENSTSMEAPCSCSGTIKFAHRDCIQRWCNEKGNTICEICLQEYEPGYTAPVKKYEENDEAMSIGEEEELNTRIEEMEEGVTLESECTFDADTNPSHFRLLALTIIIILLLRHFLAVCTNGTDDYPFTMFTVVILKASGIIIPMYFIIRIVGAIQNSIQHYHQVYNYHTSIADGDEENHLSYD</sequence>
<dbReference type="PANTHER" id="PTHR23012">
    <property type="entry name" value="RING/FYVE/PHD ZINC FINGER DOMAIN-CONTAINING"/>
    <property type="match status" value="1"/>
</dbReference>
<accession>A0AAV1WP70</accession>
<evidence type="ECO:0000313" key="6">
    <source>
        <dbReference type="EMBL" id="CAL0311135.1"/>
    </source>
</evidence>
<name>A0AAV1WP70_LUPLU</name>
<dbReference type="SUPFAM" id="SSF57850">
    <property type="entry name" value="RING/U-box"/>
    <property type="match status" value="1"/>
</dbReference>
<dbReference type="GO" id="GO:0008270">
    <property type="term" value="F:zinc ion binding"/>
    <property type="evidence" value="ECO:0007669"/>
    <property type="project" value="UniProtKB-KW"/>
</dbReference>
<keyword evidence="3" id="KW-0862">Zinc</keyword>
<dbReference type="SMART" id="SM00744">
    <property type="entry name" value="RINGv"/>
    <property type="match status" value="1"/>
</dbReference>
<dbReference type="GO" id="GO:0016020">
    <property type="term" value="C:membrane"/>
    <property type="evidence" value="ECO:0007669"/>
    <property type="project" value="TreeGrafter"/>
</dbReference>
<evidence type="ECO:0000259" key="5">
    <source>
        <dbReference type="PROSITE" id="PS51292"/>
    </source>
</evidence>
<evidence type="ECO:0000256" key="4">
    <source>
        <dbReference type="SAM" id="Phobius"/>
    </source>
</evidence>
<dbReference type="InterPro" id="IPR022143">
    <property type="entry name" value="DUF3675"/>
</dbReference>
<reference evidence="6 7" key="1">
    <citation type="submission" date="2024-03" db="EMBL/GenBank/DDBJ databases">
        <authorList>
            <person name="Martinez-Hernandez J."/>
        </authorList>
    </citation>
    <scope>NUCLEOTIDE SEQUENCE [LARGE SCALE GENOMIC DNA]</scope>
</reference>
<dbReference type="Pfam" id="PF12428">
    <property type="entry name" value="DUF3675"/>
    <property type="match status" value="1"/>
</dbReference>
<dbReference type="Pfam" id="PF12906">
    <property type="entry name" value="RINGv"/>
    <property type="match status" value="1"/>
</dbReference>
<dbReference type="EMBL" id="CAXHTB010000008">
    <property type="protein sequence ID" value="CAL0311135.1"/>
    <property type="molecule type" value="Genomic_DNA"/>
</dbReference>
<evidence type="ECO:0000256" key="3">
    <source>
        <dbReference type="ARBA" id="ARBA00022833"/>
    </source>
</evidence>
<dbReference type="AlphaFoldDB" id="A0AAV1WP70"/>
<comment type="caution">
    <text evidence="6">The sequence shown here is derived from an EMBL/GenBank/DDBJ whole genome shotgun (WGS) entry which is preliminary data.</text>
</comment>
<evidence type="ECO:0000256" key="2">
    <source>
        <dbReference type="ARBA" id="ARBA00022771"/>
    </source>
</evidence>
<dbReference type="CDD" id="cd16495">
    <property type="entry name" value="RING_CH-C4HC3_MARCH"/>
    <property type="match status" value="1"/>
</dbReference>
<evidence type="ECO:0000313" key="7">
    <source>
        <dbReference type="Proteomes" id="UP001497480"/>
    </source>
</evidence>
<keyword evidence="4" id="KW-1133">Transmembrane helix</keyword>
<evidence type="ECO:0000256" key="1">
    <source>
        <dbReference type="ARBA" id="ARBA00022723"/>
    </source>
</evidence>
<gene>
    <name evidence="6" type="ORF">LLUT_LOCUS12195</name>
</gene>
<keyword evidence="2" id="KW-0863">Zinc-finger</keyword>
<keyword evidence="4" id="KW-0812">Transmembrane</keyword>
<organism evidence="6 7">
    <name type="scientific">Lupinus luteus</name>
    <name type="common">European yellow lupine</name>
    <dbReference type="NCBI Taxonomy" id="3873"/>
    <lineage>
        <taxon>Eukaryota</taxon>
        <taxon>Viridiplantae</taxon>
        <taxon>Streptophyta</taxon>
        <taxon>Embryophyta</taxon>
        <taxon>Tracheophyta</taxon>
        <taxon>Spermatophyta</taxon>
        <taxon>Magnoliopsida</taxon>
        <taxon>eudicotyledons</taxon>
        <taxon>Gunneridae</taxon>
        <taxon>Pentapetalae</taxon>
        <taxon>rosids</taxon>
        <taxon>fabids</taxon>
        <taxon>Fabales</taxon>
        <taxon>Fabaceae</taxon>
        <taxon>Papilionoideae</taxon>
        <taxon>50 kb inversion clade</taxon>
        <taxon>genistoids sensu lato</taxon>
        <taxon>core genistoids</taxon>
        <taxon>Genisteae</taxon>
        <taxon>Lupinus</taxon>
    </lineage>
</organism>